<dbReference type="AlphaFoldDB" id="A0AAQ3L9T0"/>
<dbReference type="PANTHER" id="PTHR20883">
    <property type="entry name" value="PHYTANOYL-COA DIOXYGENASE DOMAIN CONTAINING 1"/>
    <property type="match status" value="1"/>
</dbReference>
<dbReference type="GO" id="GO:0005506">
    <property type="term" value="F:iron ion binding"/>
    <property type="evidence" value="ECO:0007669"/>
    <property type="project" value="UniProtKB-ARBA"/>
</dbReference>
<dbReference type="GO" id="GO:0016706">
    <property type="term" value="F:2-oxoglutarate-dependent dioxygenase activity"/>
    <property type="evidence" value="ECO:0007669"/>
    <property type="project" value="UniProtKB-ARBA"/>
</dbReference>
<protein>
    <submittedName>
        <fullName evidence="2">Phytanoyl-CoA dioxygenase family protein</fullName>
    </submittedName>
</protein>
<organism evidence="2 3">
    <name type="scientific">Rubellicoccus peritrichatus</name>
    <dbReference type="NCBI Taxonomy" id="3080537"/>
    <lineage>
        <taxon>Bacteria</taxon>
        <taxon>Pseudomonadati</taxon>
        <taxon>Verrucomicrobiota</taxon>
        <taxon>Opitutia</taxon>
        <taxon>Puniceicoccales</taxon>
        <taxon>Cerasicoccaceae</taxon>
        <taxon>Rubellicoccus</taxon>
    </lineage>
</organism>
<keyword evidence="2" id="KW-0560">Oxidoreductase</keyword>
<dbReference type="EMBL" id="CP136920">
    <property type="protein sequence ID" value="WOO41975.1"/>
    <property type="molecule type" value="Genomic_DNA"/>
</dbReference>
<sequence length="326" mass="36465">MKTNTLPTTSKPGYFQPDTIDDSVTAFYEENGYLVLENALNESEIEAVRAETAAICRGERGEFGGRGQDTPSIEEMKSMPDDEVIKHFLCIHQVHKTSKLMHQFLAHPPLVEILKRTIGPNVKSMQSMLFIKAPGKPGQAWHQDEDFIPTRDRSLAGAWIALDDAVVENGCLWVIPGSHKPGILWPQYPHNDERFDCTGMSYDFPYSDDDSIPVEVKAGSIVFFNGYLLHRSLPNHSSNCFRRALVNHYMSAESFLPWTYQEGRGMAKMDHRDIVMVAGEDPYAWKGHEEIATAHVRSAGDGGCGDGRMKLDEFKKTATADKRSGA</sequence>
<dbReference type="Pfam" id="PF05721">
    <property type="entry name" value="PhyH"/>
    <property type="match status" value="1"/>
</dbReference>
<proteinExistence type="predicted"/>
<dbReference type="Gene3D" id="2.60.120.620">
    <property type="entry name" value="q2cbj1_9rhob like domain"/>
    <property type="match status" value="1"/>
</dbReference>
<evidence type="ECO:0000256" key="1">
    <source>
        <dbReference type="ARBA" id="ARBA00001954"/>
    </source>
</evidence>
<evidence type="ECO:0000313" key="3">
    <source>
        <dbReference type="Proteomes" id="UP001304300"/>
    </source>
</evidence>
<keyword evidence="3" id="KW-1185">Reference proteome</keyword>
<keyword evidence="2" id="KW-0223">Dioxygenase</keyword>
<dbReference type="SUPFAM" id="SSF51197">
    <property type="entry name" value="Clavaminate synthase-like"/>
    <property type="match status" value="1"/>
</dbReference>
<evidence type="ECO:0000313" key="2">
    <source>
        <dbReference type="EMBL" id="WOO41975.1"/>
    </source>
</evidence>
<dbReference type="Proteomes" id="UP001304300">
    <property type="component" value="Chromosome"/>
</dbReference>
<gene>
    <name evidence="2" type="ORF">RZN69_02665</name>
</gene>
<accession>A0AAQ3L9T0</accession>
<name>A0AAQ3L9T0_9BACT</name>
<dbReference type="InterPro" id="IPR008775">
    <property type="entry name" value="Phytyl_CoA_dOase-like"/>
</dbReference>
<dbReference type="PANTHER" id="PTHR20883:SF48">
    <property type="entry name" value="ECTOINE DIOXYGENASE"/>
    <property type="match status" value="1"/>
</dbReference>
<comment type="cofactor">
    <cofactor evidence="1">
        <name>Fe(2+)</name>
        <dbReference type="ChEBI" id="CHEBI:29033"/>
    </cofactor>
</comment>
<dbReference type="KEGG" id="puo:RZN69_02665"/>
<reference evidence="2 3" key="1">
    <citation type="submission" date="2023-10" db="EMBL/GenBank/DDBJ databases">
        <title>Rubellicoccus peritrichatus gen. nov., sp. nov., isolated from an algae of coral reef tank.</title>
        <authorList>
            <person name="Luo J."/>
        </authorList>
    </citation>
    <scope>NUCLEOTIDE SEQUENCE [LARGE SCALE GENOMIC DNA]</scope>
    <source>
        <strain evidence="2 3">CR14</strain>
    </source>
</reference>
<dbReference type="RefSeq" id="WP_317834459.1">
    <property type="nucleotide sequence ID" value="NZ_CP136920.1"/>
</dbReference>